<keyword evidence="3 4" id="KW-0808">Transferase</keyword>
<dbReference type="GO" id="GO:0016491">
    <property type="term" value="F:oxidoreductase activity"/>
    <property type="evidence" value="ECO:0007669"/>
    <property type="project" value="UniProtKB-KW"/>
</dbReference>
<dbReference type="GO" id="GO:0034038">
    <property type="term" value="F:deoxyhypusine synthase activity"/>
    <property type="evidence" value="ECO:0007669"/>
    <property type="project" value="TreeGrafter"/>
</dbReference>
<accession>Q2LUA3</accession>
<evidence type="ECO:0000313" key="6">
    <source>
        <dbReference type="Proteomes" id="UP000001933"/>
    </source>
</evidence>
<dbReference type="GO" id="GO:0005737">
    <property type="term" value="C:cytoplasm"/>
    <property type="evidence" value="ECO:0007669"/>
    <property type="project" value="TreeGrafter"/>
</dbReference>
<evidence type="ECO:0000256" key="4">
    <source>
        <dbReference type="HAMAP-Rule" id="MF_00640"/>
    </source>
</evidence>
<evidence type="ECO:0000256" key="2">
    <source>
        <dbReference type="ARBA" id="ARBA00017979"/>
    </source>
</evidence>
<evidence type="ECO:0000256" key="3">
    <source>
        <dbReference type="ARBA" id="ARBA00022679"/>
    </source>
</evidence>
<keyword evidence="6" id="KW-1185">Reference proteome</keyword>
<sequence>MDRGTADPPGKMALRLHKAASRAGISHAADFVKFYLRPAGTKRSEQPVTSGEFMEKKDYLKNTVEHIDFTAINAVDIIRAMRGMSFTARDLAVAAEIYDTMLADRECAVILTIAGSTSAAGCMRIYADLVRYNMVDAIVATGATIVDMDFFEALGFRHYQGSPHVDDQELRRLYIDRIYDTYIDEEELQICDRTIREIADGLSPKPCSSREFIREMGRYLTTHAVKKNSLVQAAFEADVPIFCPAFSDSSAGFGLVLHQASHPDQHVSIDSVKDFRELTAIKMAVENSGLLMIGGGVPKNFAQDTVICAEVLGKEVPMHRYAIQITVADARDGACSSSTLREATSWGKVDVSYEQMVYAEATSVLPLLASYAYHQGNWKGRPQRRLARHCV</sequence>
<gene>
    <name evidence="5" type="ORF">SYN_02461</name>
</gene>
<dbReference type="InterPro" id="IPR029035">
    <property type="entry name" value="DHS-like_NAD/FAD-binding_dom"/>
</dbReference>
<dbReference type="eggNOG" id="COG1899">
    <property type="taxonomic scope" value="Bacteria"/>
</dbReference>
<dbReference type="Proteomes" id="UP000001933">
    <property type="component" value="Chromosome"/>
</dbReference>
<reference evidence="5 6" key="1">
    <citation type="journal article" date="2007" name="Proc. Natl. Acad. Sci. U.S.A.">
        <title>The genome of Syntrophus aciditrophicus: life at the thermodynamic limit of microbial growth.</title>
        <authorList>
            <person name="McInerney M.J."/>
            <person name="Rohlin L."/>
            <person name="Mouttaki H."/>
            <person name="Kim U."/>
            <person name="Krupp R.S."/>
            <person name="Rios-Hernandez L."/>
            <person name="Sieber J."/>
            <person name="Struchtemeyer C.G."/>
            <person name="Bhattacharyya A."/>
            <person name="Campbell J.W."/>
            <person name="Gunsalus R.P."/>
        </authorList>
    </citation>
    <scope>NUCLEOTIDE SEQUENCE [LARGE SCALE GENOMIC DNA]</scope>
    <source>
        <strain evidence="5 6">SB</strain>
    </source>
</reference>
<organism evidence="5 6">
    <name type="scientific">Syntrophus aciditrophicus (strain SB)</name>
    <dbReference type="NCBI Taxonomy" id="56780"/>
    <lineage>
        <taxon>Bacteria</taxon>
        <taxon>Pseudomonadati</taxon>
        <taxon>Thermodesulfobacteriota</taxon>
        <taxon>Syntrophia</taxon>
        <taxon>Syntrophales</taxon>
        <taxon>Syntrophaceae</taxon>
        <taxon>Syntrophus</taxon>
    </lineage>
</organism>
<dbReference type="PANTHER" id="PTHR11703">
    <property type="entry name" value="DEOXYHYPUSINE SYNTHASE"/>
    <property type="match status" value="1"/>
</dbReference>
<dbReference type="InterPro" id="IPR002773">
    <property type="entry name" value="Deoxyhypusine_synthase"/>
</dbReference>
<dbReference type="Pfam" id="PF01916">
    <property type="entry name" value="DS"/>
    <property type="match status" value="1"/>
</dbReference>
<name>Q2LUA3_SYNAS</name>
<proteinExistence type="inferred from homology"/>
<dbReference type="EMBL" id="CP000252">
    <property type="protein sequence ID" value="ABC77661.1"/>
    <property type="molecule type" value="Genomic_DNA"/>
</dbReference>
<keyword evidence="5" id="KW-0560">Oxidoreductase</keyword>
<dbReference type="Gene3D" id="3.40.910.10">
    <property type="entry name" value="Deoxyhypusine synthase"/>
    <property type="match status" value="1"/>
</dbReference>
<dbReference type="PANTHER" id="PTHR11703:SF2">
    <property type="entry name" value="DEOXYHYPUSINE SYNTHASE-LIKE PROTEIN"/>
    <property type="match status" value="1"/>
</dbReference>
<comment type="similarity">
    <text evidence="1 4">Belongs to the deoxyhypusine synthase family.</text>
</comment>
<dbReference type="InterPro" id="IPR036982">
    <property type="entry name" value="Deoxyhypusine_synthase_sf"/>
</dbReference>
<dbReference type="HOGENOM" id="CLU_039781_1_0_7"/>
<dbReference type="AlphaFoldDB" id="Q2LUA3"/>
<dbReference type="KEGG" id="sat:SYN_02461"/>
<dbReference type="InterPro" id="IPR023496">
    <property type="entry name" value="Deoxyhypusine_synthase-like"/>
</dbReference>
<dbReference type="SUPFAM" id="SSF52467">
    <property type="entry name" value="DHS-like NAD/FAD-binding domain"/>
    <property type="match status" value="1"/>
</dbReference>
<evidence type="ECO:0000313" key="5">
    <source>
        <dbReference type="EMBL" id="ABC77661.1"/>
    </source>
</evidence>
<dbReference type="HAMAP" id="MF_00640">
    <property type="entry name" value="DHS_like"/>
    <property type="match status" value="1"/>
</dbReference>
<dbReference type="STRING" id="56780.SYN_02461"/>
<dbReference type="EC" id="2.5.-.-" evidence="4"/>
<evidence type="ECO:0000256" key="1">
    <source>
        <dbReference type="ARBA" id="ARBA00009892"/>
    </source>
</evidence>
<dbReference type="InParanoid" id="Q2LUA3"/>
<protein>
    <recommendedName>
        <fullName evidence="2 4">Deoxyhypusine synthase-like protein</fullName>
        <ecNumber evidence="4">2.5.-.-</ecNumber>
    </recommendedName>
</protein>
<dbReference type="NCBIfam" id="NF002699">
    <property type="entry name" value="PRK02492.1"/>
    <property type="match status" value="1"/>
</dbReference>